<dbReference type="GO" id="GO:0005666">
    <property type="term" value="C:RNA polymerase III complex"/>
    <property type="evidence" value="ECO:0007669"/>
    <property type="project" value="TreeGrafter"/>
</dbReference>
<evidence type="ECO:0000256" key="3">
    <source>
        <dbReference type="ARBA" id="ARBA00025765"/>
    </source>
</evidence>
<dbReference type="InterPro" id="IPR035913">
    <property type="entry name" value="RPB5-like_sf"/>
</dbReference>
<keyword evidence="2" id="KW-0804">Transcription</keyword>
<dbReference type="VEuPathDB" id="GiardiaDB:DHA2_137609"/>
<evidence type="ECO:0000256" key="1">
    <source>
        <dbReference type="ARBA" id="ARBA00004123"/>
    </source>
</evidence>
<name>V6TMT2_GIAIN</name>
<dbReference type="PANTHER" id="PTHR10535:SF0">
    <property type="entry name" value="DNA-DIRECTED RNA POLYMERASES I, II, AND III SUBUNIT RPABC1"/>
    <property type="match status" value="1"/>
</dbReference>
<sequence length="232" mass="26770">MRKMARVYGTAESFKVRRTVIEMLIDRGYMVQSDDMSPWSAEMLLNQTFQDFDGEFHTAPFSWKILGTHKLRKSSANSLNQETIKVRPVPVIDKDLIDKLKVETQNRETRPLDRVIYVIYGREGKKLDSPNKTIQARIDEAQRANGIVIEHFLVTRLLINITKHVLVPKHVLLSEMEKSVVLKEYRCTEGQIPIIESSDPMARYLGLLPNDVVRISRPSETVGIYTTFRICH</sequence>
<dbReference type="GO" id="GO:0042797">
    <property type="term" value="P:tRNA transcription by RNA polymerase III"/>
    <property type="evidence" value="ECO:0007669"/>
    <property type="project" value="TreeGrafter"/>
</dbReference>
<comment type="caution">
    <text evidence="5">The sequence shown here is derived from an EMBL/GenBank/DDBJ whole genome shotgun (WGS) entry which is preliminary data.</text>
</comment>
<dbReference type="GO" id="GO:0003899">
    <property type="term" value="F:DNA-directed RNA polymerase activity"/>
    <property type="evidence" value="ECO:0007669"/>
    <property type="project" value="InterPro"/>
</dbReference>
<dbReference type="InterPro" id="IPR000783">
    <property type="entry name" value="RNA_pol_subH/Rpb5_C"/>
</dbReference>
<feature type="domain" description="RNA polymerase subunit H/Rpb5 C-terminal" evidence="4">
    <location>
        <begin position="159"/>
        <end position="231"/>
    </location>
</feature>
<dbReference type="InterPro" id="IPR014381">
    <property type="entry name" value="Arch_Rpo5/euc_Rpb5"/>
</dbReference>
<dbReference type="VEuPathDB" id="GiardiaDB:GL50803_00137609"/>
<proteinExistence type="inferred from homology"/>
<reference evidence="6" key="1">
    <citation type="submission" date="2012-02" db="EMBL/GenBank/DDBJ databases">
        <title>Genome sequencing of Giardia lamblia Genotypes A2 and B isolates (DH and GS) and comparative analysis with the genomes of Genotypes A1 and E (WB and Pig).</title>
        <authorList>
            <person name="Adam R."/>
            <person name="Dahlstrom E."/>
            <person name="Martens C."/>
            <person name="Bruno D."/>
            <person name="Barbian K."/>
            <person name="Porcella S.F."/>
            <person name="Nash T."/>
        </authorList>
    </citation>
    <scope>NUCLEOTIDE SEQUENCE</scope>
    <source>
        <strain evidence="6">DH</strain>
    </source>
</reference>
<accession>V6TMT2</accession>
<evidence type="ECO:0000259" key="4">
    <source>
        <dbReference type="Pfam" id="PF01191"/>
    </source>
</evidence>
<organism evidence="5 6">
    <name type="scientific">Giardia intestinalis</name>
    <name type="common">Giardia lamblia</name>
    <dbReference type="NCBI Taxonomy" id="5741"/>
    <lineage>
        <taxon>Eukaryota</taxon>
        <taxon>Metamonada</taxon>
        <taxon>Diplomonadida</taxon>
        <taxon>Hexamitidae</taxon>
        <taxon>Giardiinae</taxon>
        <taxon>Giardia</taxon>
    </lineage>
</organism>
<gene>
    <name evidence="5" type="ORF">DHA2_137609</name>
</gene>
<dbReference type="VEuPathDB" id="GiardiaDB:GL50581_4310"/>
<dbReference type="FunFam" id="3.90.940.20:FF:000001">
    <property type="entry name" value="DNA-directed RNA polymerases I, II, and III subunit RPABC1"/>
    <property type="match status" value="1"/>
</dbReference>
<comment type="similarity">
    <text evidence="3">Belongs to the archaeal Rpo5/eukaryotic RPB5 RNA polymerase subunit family.</text>
</comment>
<evidence type="ECO:0000256" key="2">
    <source>
        <dbReference type="ARBA" id="ARBA00023163"/>
    </source>
</evidence>
<dbReference type="Pfam" id="PF01191">
    <property type="entry name" value="RNA_pol_Rpb5_C"/>
    <property type="match status" value="1"/>
</dbReference>
<protein>
    <submittedName>
        <fullName evidence="5">RNA polymerase Rpb5, C-terminal domain</fullName>
    </submittedName>
</protein>
<dbReference type="EMBL" id="AHGT01000015">
    <property type="protein sequence ID" value="ESU38270.1"/>
    <property type="molecule type" value="Genomic_DNA"/>
</dbReference>
<dbReference type="PIRSF" id="PIRSF000747">
    <property type="entry name" value="RPB5"/>
    <property type="match status" value="1"/>
</dbReference>
<dbReference type="GO" id="GO:0005736">
    <property type="term" value="C:RNA polymerase I complex"/>
    <property type="evidence" value="ECO:0007669"/>
    <property type="project" value="TreeGrafter"/>
</dbReference>
<dbReference type="GO" id="GO:0006366">
    <property type="term" value="P:transcription by RNA polymerase II"/>
    <property type="evidence" value="ECO:0007669"/>
    <property type="project" value="TreeGrafter"/>
</dbReference>
<evidence type="ECO:0000313" key="6">
    <source>
        <dbReference type="Proteomes" id="UP000018320"/>
    </source>
</evidence>
<dbReference type="AlphaFoldDB" id="V6TMT2"/>
<dbReference type="InterPro" id="IPR036710">
    <property type="entry name" value="RNA_pol_Rpb5_N_sf"/>
</dbReference>
<dbReference type="SUPFAM" id="SSF53036">
    <property type="entry name" value="Eukaryotic RPB5 N-terminal domain"/>
    <property type="match status" value="1"/>
</dbReference>
<dbReference type="Gene3D" id="3.40.1340.10">
    <property type="entry name" value="RNA polymerase, Rpb5, N-terminal domain"/>
    <property type="match status" value="1"/>
</dbReference>
<dbReference type="GO" id="GO:0006362">
    <property type="term" value="P:transcription elongation by RNA polymerase I"/>
    <property type="evidence" value="ECO:0007669"/>
    <property type="project" value="TreeGrafter"/>
</dbReference>
<dbReference type="GO" id="GO:0005665">
    <property type="term" value="C:RNA polymerase II, core complex"/>
    <property type="evidence" value="ECO:0007669"/>
    <property type="project" value="TreeGrafter"/>
</dbReference>
<dbReference type="VEuPathDB" id="GiardiaDB:QR46_0708"/>
<evidence type="ECO:0000313" key="5">
    <source>
        <dbReference type="EMBL" id="ESU38270.1"/>
    </source>
</evidence>
<dbReference type="Gene3D" id="3.90.940.20">
    <property type="entry name" value="RPB5-like RNA polymerase subunit"/>
    <property type="match status" value="1"/>
</dbReference>
<dbReference type="PANTHER" id="PTHR10535">
    <property type="entry name" value="DNA-DIRECTED RNA POLYMERASES I, II, AND III SUBUNIT RPABC1"/>
    <property type="match status" value="1"/>
</dbReference>
<dbReference type="SUPFAM" id="SSF55287">
    <property type="entry name" value="RPB5-like RNA polymerase subunit"/>
    <property type="match status" value="1"/>
</dbReference>
<comment type="subcellular location">
    <subcellularLocation>
        <location evidence="1">Nucleus</location>
    </subcellularLocation>
</comment>
<reference evidence="5 6" key="2">
    <citation type="journal article" date="2013" name="Genome Biol. Evol.">
        <title>Genome sequencing of Giardia lamblia genotypes A2 and B isolates (DH and GS) and comparative analysis with the genomes of genotypes A1 and E (WB and Pig).</title>
        <authorList>
            <person name="Adam R.D."/>
            <person name="Dahlstrom E.W."/>
            <person name="Martens C.A."/>
            <person name="Bruno D.P."/>
            <person name="Barbian K.D."/>
            <person name="Ricklefs S.M."/>
            <person name="Hernandez M.M."/>
            <person name="Narla N.P."/>
            <person name="Patel R.B."/>
            <person name="Porcella S.F."/>
            <person name="Nash T.E."/>
        </authorList>
    </citation>
    <scope>NUCLEOTIDE SEQUENCE [LARGE SCALE GENOMIC DNA]</scope>
    <source>
        <strain evidence="5 6">DH</strain>
    </source>
</reference>
<dbReference type="Proteomes" id="UP000018320">
    <property type="component" value="Unassembled WGS sequence"/>
</dbReference>
<dbReference type="GO" id="GO:0003677">
    <property type="term" value="F:DNA binding"/>
    <property type="evidence" value="ECO:0007669"/>
    <property type="project" value="InterPro"/>
</dbReference>